<keyword evidence="2" id="KW-1185">Reference proteome</keyword>
<gene>
    <name evidence="1" type="ORF">GPX89_42215</name>
</gene>
<reference evidence="1 2" key="1">
    <citation type="submission" date="2019-12" db="EMBL/GenBank/DDBJ databases">
        <title>Nocardia sp. nov. ET3-3 isolated from soil.</title>
        <authorList>
            <person name="Kanchanasin P."/>
            <person name="Tanasupawat S."/>
            <person name="Yuki M."/>
            <person name="Kudo T."/>
        </authorList>
    </citation>
    <scope>NUCLEOTIDE SEQUENCE [LARGE SCALE GENOMIC DNA]</scope>
    <source>
        <strain evidence="1 2">ET3-3</strain>
    </source>
</reference>
<proteinExistence type="predicted"/>
<sequence>MATTWLTAVAGTLVVAPLADAFGVVVGAVVVDVEPAVGTSITSGICPPLSIGTVVVAGGVSGVFR</sequence>
<name>A0A7K1VBE6_9NOCA</name>
<dbReference type="RefSeq" id="WP_157393385.1">
    <property type="nucleotide sequence ID" value="NZ_WRPP01000015.1"/>
</dbReference>
<evidence type="ECO:0000313" key="1">
    <source>
        <dbReference type="EMBL" id="MVU83831.1"/>
    </source>
</evidence>
<dbReference type="Proteomes" id="UP000466794">
    <property type="component" value="Unassembled WGS sequence"/>
</dbReference>
<evidence type="ECO:0000313" key="2">
    <source>
        <dbReference type="Proteomes" id="UP000466794"/>
    </source>
</evidence>
<dbReference type="AlphaFoldDB" id="A0A7K1VBE6"/>
<organism evidence="1 2">
    <name type="scientific">Nocardia terrae</name>
    <dbReference type="NCBI Taxonomy" id="2675851"/>
    <lineage>
        <taxon>Bacteria</taxon>
        <taxon>Bacillati</taxon>
        <taxon>Actinomycetota</taxon>
        <taxon>Actinomycetes</taxon>
        <taxon>Mycobacteriales</taxon>
        <taxon>Nocardiaceae</taxon>
        <taxon>Nocardia</taxon>
    </lineage>
</organism>
<accession>A0A7K1VBE6</accession>
<comment type="caution">
    <text evidence="1">The sequence shown here is derived from an EMBL/GenBank/DDBJ whole genome shotgun (WGS) entry which is preliminary data.</text>
</comment>
<protein>
    <submittedName>
        <fullName evidence="1">Uncharacterized protein</fullName>
    </submittedName>
</protein>
<dbReference type="EMBL" id="WRPP01000015">
    <property type="protein sequence ID" value="MVU83831.1"/>
    <property type="molecule type" value="Genomic_DNA"/>
</dbReference>